<dbReference type="Pfam" id="PF01627">
    <property type="entry name" value="Hpt"/>
    <property type="match status" value="2"/>
</dbReference>
<feature type="modified residue" description="Phosphohistidine" evidence="3">
    <location>
        <position position="194"/>
    </location>
</feature>
<name>A0A5B6W9E7_9ROSI</name>
<dbReference type="GO" id="GO:0005829">
    <property type="term" value="C:cytosol"/>
    <property type="evidence" value="ECO:0007669"/>
    <property type="project" value="UniProtKB-SubCell"/>
</dbReference>
<evidence type="ECO:0000256" key="3">
    <source>
        <dbReference type="PROSITE-ProRule" id="PRU00110"/>
    </source>
</evidence>
<dbReference type="PANTHER" id="PTHR28242:SF41">
    <property type="entry name" value="HISTIDINE CONTAINING PHOSPHOTRANSFER PROTEIN"/>
    <property type="match status" value="1"/>
</dbReference>
<dbReference type="GO" id="GO:0005634">
    <property type="term" value="C:nucleus"/>
    <property type="evidence" value="ECO:0007669"/>
    <property type="project" value="UniProtKB-SubCell"/>
</dbReference>
<reference evidence="7" key="1">
    <citation type="journal article" date="2019" name="Plant Biotechnol. J.">
        <title>Genome sequencing of the Australian wild diploid species Gossypium australe highlights disease resistance and delayed gland morphogenesis.</title>
        <authorList>
            <person name="Cai Y."/>
            <person name="Cai X."/>
            <person name="Wang Q."/>
            <person name="Wang P."/>
            <person name="Zhang Y."/>
            <person name="Cai C."/>
            <person name="Xu Y."/>
            <person name="Wang K."/>
            <person name="Zhou Z."/>
            <person name="Wang C."/>
            <person name="Geng S."/>
            <person name="Li B."/>
            <person name="Dong Q."/>
            <person name="Hou Y."/>
            <person name="Wang H."/>
            <person name="Ai P."/>
            <person name="Liu Z."/>
            <person name="Yi F."/>
            <person name="Sun M."/>
            <person name="An G."/>
            <person name="Cheng J."/>
            <person name="Zhang Y."/>
            <person name="Shi Q."/>
            <person name="Xie Y."/>
            <person name="Shi X."/>
            <person name="Chang Y."/>
            <person name="Huang F."/>
            <person name="Chen Y."/>
            <person name="Hong S."/>
            <person name="Mi L."/>
            <person name="Sun Q."/>
            <person name="Zhang L."/>
            <person name="Zhou B."/>
            <person name="Peng R."/>
            <person name="Zhang X."/>
            <person name="Liu F."/>
        </authorList>
    </citation>
    <scope>NUCLEOTIDE SEQUENCE [LARGE SCALE GENOMIC DNA]</scope>
    <source>
        <strain evidence="7">cv. PA1801</strain>
    </source>
</reference>
<dbReference type="GO" id="GO:0043424">
    <property type="term" value="F:protein histidine kinase binding"/>
    <property type="evidence" value="ECO:0007669"/>
    <property type="project" value="UniProtKB-UniRule"/>
</dbReference>
<dbReference type="Proteomes" id="UP000325315">
    <property type="component" value="Unassembled WGS sequence"/>
</dbReference>
<evidence type="ECO:0000259" key="5">
    <source>
        <dbReference type="PROSITE" id="PS50894"/>
    </source>
</evidence>
<dbReference type="GO" id="GO:0000160">
    <property type="term" value="P:phosphorelay signal transduction system"/>
    <property type="evidence" value="ECO:0007669"/>
    <property type="project" value="UniProtKB-UniRule"/>
</dbReference>
<dbReference type="GO" id="GO:0009927">
    <property type="term" value="F:histidine phosphotransfer kinase activity"/>
    <property type="evidence" value="ECO:0007669"/>
    <property type="project" value="UniProtKB-UniRule"/>
</dbReference>
<evidence type="ECO:0000256" key="4">
    <source>
        <dbReference type="RuleBase" id="RU369004"/>
    </source>
</evidence>
<sequence>MESKHVHQQIAAMRQSFFDEEVLDEKFTQLEQLEGKDNPNFVEEVFTMYFKDSTTFLETIEQAMKTIPINSIEVDNILHQLKGSSASVGANKVLKEVNKTRQVLGKGNLEGTKAGILELRKEYESSKAKLEPYFQEVLDENFSQLEQLEGKDNPNFVEEVFIMYFRDSTTFLETIEQAMKIIPIDSIKVDNILHQLKGSSASVGANKVLKEVNKTRQVLGKGNLEGTKVGILELRKEYESFKAKLESYFQLKQANSVAQEK</sequence>
<comment type="caution">
    <text evidence="6">The sequence shown here is derived from an EMBL/GenBank/DDBJ whole genome shotgun (WGS) entry which is preliminary data.</text>
</comment>
<keyword evidence="2 4" id="KW-0902">Two-component regulatory system</keyword>
<keyword evidence="3" id="KW-0597">Phosphoprotein</keyword>
<dbReference type="AlphaFoldDB" id="A0A5B6W9E7"/>
<keyword evidence="7" id="KW-1185">Reference proteome</keyword>
<dbReference type="SUPFAM" id="SSF47226">
    <property type="entry name" value="Histidine-containing phosphotransfer domain, HPT domain"/>
    <property type="match status" value="2"/>
</dbReference>
<feature type="domain" description="HPt" evidence="5">
    <location>
        <begin position="38"/>
        <end position="137"/>
    </location>
</feature>
<proteinExistence type="predicted"/>
<comment type="domain">
    <text evidence="4">Histidine-containing phosphotransfer domain (HPt) contains an active histidine that mediates the phosphotransfer.</text>
</comment>
<keyword evidence="1 4" id="KW-0932">Cytokinin signaling pathway</keyword>
<dbReference type="PANTHER" id="PTHR28242">
    <property type="entry name" value="PHOSPHORELAY INTERMEDIATE PROTEIN YPD1"/>
    <property type="match status" value="1"/>
</dbReference>
<dbReference type="OrthoDB" id="1673781at2759"/>
<dbReference type="InterPro" id="IPR045871">
    <property type="entry name" value="AHP1-5/YPD1"/>
</dbReference>
<feature type="domain" description="HPt" evidence="5">
    <location>
        <begin position="153"/>
        <end position="248"/>
    </location>
</feature>
<dbReference type="InterPro" id="IPR036641">
    <property type="entry name" value="HPT_dom_sf"/>
</dbReference>
<comment type="function">
    <text evidence="4">Functions as a two-component phosphorelay mediators between cytokinin sensor histidine kinases and response regulators (B-type ARRs). Plays an important role in propagating cytokinin signal transduction.</text>
</comment>
<accession>A0A5B6W9E7</accession>
<gene>
    <name evidence="6" type="ORF">EPI10_012197</name>
</gene>
<feature type="modified residue" description="Phosphohistidine" evidence="3">
    <location>
        <position position="79"/>
    </location>
</feature>
<dbReference type="GO" id="GO:0009736">
    <property type="term" value="P:cytokinin-activated signaling pathway"/>
    <property type="evidence" value="ECO:0007669"/>
    <property type="project" value="UniProtKB-KW"/>
</dbReference>
<dbReference type="PROSITE" id="PS50894">
    <property type="entry name" value="HPT"/>
    <property type="match status" value="2"/>
</dbReference>
<dbReference type="InterPro" id="IPR008207">
    <property type="entry name" value="Sig_transdc_His_kin_Hpt_dom"/>
</dbReference>
<protein>
    <recommendedName>
        <fullName evidence="4">Histidine-containing phosphotransfer protein</fullName>
    </recommendedName>
</protein>
<dbReference type="EMBL" id="SMMG02000004">
    <property type="protein sequence ID" value="KAA3478391.1"/>
    <property type="molecule type" value="Genomic_DNA"/>
</dbReference>
<evidence type="ECO:0000313" key="7">
    <source>
        <dbReference type="Proteomes" id="UP000325315"/>
    </source>
</evidence>
<evidence type="ECO:0000256" key="2">
    <source>
        <dbReference type="ARBA" id="ARBA00023012"/>
    </source>
</evidence>
<evidence type="ECO:0000256" key="1">
    <source>
        <dbReference type="ARBA" id="ARBA00022864"/>
    </source>
</evidence>
<dbReference type="Gene3D" id="1.20.120.160">
    <property type="entry name" value="HPT domain"/>
    <property type="match status" value="2"/>
</dbReference>
<organism evidence="6 7">
    <name type="scientific">Gossypium australe</name>
    <dbReference type="NCBI Taxonomy" id="47621"/>
    <lineage>
        <taxon>Eukaryota</taxon>
        <taxon>Viridiplantae</taxon>
        <taxon>Streptophyta</taxon>
        <taxon>Embryophyta</taxon>
        <taxon>Tracheophyta</taxon>
        <taxon>Spermatophyta</taxon>
        <taxon>Magnoliopsida</taxon>
        <taxon>eudicotyledons</taxon>
        <taxon>Gunneridae</taxon>
        <taxon>Pentapetalae</taxon>
        <taxon>rosids</taxon>
        <taxon>malvids</taxon>
        <taxon>Malvales</taxon>
        <taxon>Malvaceae</taxon>
        <taxon>Malvoideae</taxon>
        <taxon>Gossypium</taxon>
    </lineage>
</organism>
<comment type="subcellular location">
    <subcellularLocation>
        <location evidence="4">Cytoplasm</location>
        <location evidence="4">Cytosol</location>
    </subcellularLocation>
    <subcellularLocation>
        <location evidence="4">Nucleus</location>
    </subcellularLocation>
</comment>
<evidence type="ECO:0000313" key="6">
    <source>
        <dbReference type="EMBL" id="KAA3478391.1"/>
    </source>
</evidence>